<dbReference type="InterPro" id="IPR011701">
    <property type="entry name" value="MFS"/>
</dbReference>
<feature type="transmembrane region" description="Helical" evidence="5">
    <location>
        <begin position="43"/>
        <end position="67"/>
    </location>
</feature>
<evidence type="ECO:0000313" key="6">
    <source>
        <dbReference type="EMBL" id="KAJ1985311.1"/>
    </source>
</evidence>
<feature type="transmembrane region" description="Helical" evidence="5">
    <location>
        <begin position="292"/>
        <end position="312"/>
    </location>
</feature>
<feature type="transmembrane region" description="Helical" evidence="5">
    <location>
        <begin position="263"/>
        <end position="280"/>
    </location>
</feature>
<proteinExistence type="predicted"/>
<sequence length="438" mass="46649">MAVLDILHRAVVQVALVGFICLLATGAYSSLTMMGGGGQGDTTVASIANVAMSATTAIMGLFSGIVYNYIGPRWSMVLGTAGYVLYVGALYSYNETHDWPFVVIAGAILGCGSSLVWTVQGVVVTTYATEQNRGRYLALYSVIISFVGILGGVVPFVMNLTSESSSITSETYLLFLIVALTGWTLGFLLVRPSTVCKADHTYAVSPPNMGWRTELQASVQLLRSPGILRLLPFMLTCQWYSPYQFDAYNAALFTIRTRSLNTLFYRLAGIAGGVFFGCVMDWPRFTIKQRGAGMSITLAVLWFVTTFGALFVHLAYAGHGSHALVDVTSGGYWGLCLIYCAWGFADALFNALGVWVGGCLNPDPSHMSRYTGFLVGVQSIGSVIAWSLNTAGVPALAQNLAALVVVTVGLVALTFAVPQVTDTAQGPATKGSLKMGLV</sequence>
<keyword evidence="2 5" id="KW-0812">Transmembrane</keyword>
<evidence type="ECO:0000256" key="5">
    <source>
        <dbReference type="SAM" id="Phobius"/>
    </source>
</evidence>
<dbReference type="Proteomes" id="UP001151582">
    <property type="component" value="Unassembled WGS sequence"/>
</dbReference>
<feature type="transmembrane region" description="Helical" evidence="5">
    <location>
        <begin position="12"/>
        <end position="31"/>
    </location>
</feature>
<dbReference type="PANTHER" id="PTHR23294:SF59">
    <property type="entry name" value="UNC93-LIKE PROTEIN C922.05C"/>
    <property type="match status" value="1"/>
</dbReference>
<keyword evidence="7" id="KW-1185">Reference proteome</keyword>
<evidence type="ECO:0000256" key="1">
    <source>
        <dbReference type="ARBA" id="ARBA00004141"/>
    </source>
</evidence>
<feature type="transmembrane region" description="Helical" evidence="5">
    <location>
        <begin position="74"/>
        <end position="93"/>
    </location>
</feature>
<keyword evidence="4 5" id="KW-0472">Membrane</keyword>
<dbReference type="GO" id="GO:0022857">
    <property type="term" value="F:transmembrane transporter activity"/>
    <property type="evidence" value="ECO:0007669"/>
    <property type="project" value="InterPro"/>
</dbReference>
<dbReference type="GO" id="GO:0016020">
    <property type="term" value="C:membrane"/>
    <property type="evidence" value="ECO:0007669"/>
    <property type="project" value="UniProtKB-SubCell"/>
</dbReference>
<reference evidence="6" key="1">
    <citation type="submission" date="2022-07" db="EMBL/GenBank/DDBJ databases">
        <title>Phylogenomic reconstructions and comparative analyses of Kickxellomycotina fungi.</title>
        <authorList>
            <person name="Reynolds N.K."/>
            <person name="Stajich J.E."/>
            <person name="Barry K."/>
            <person name="Grigoriev I.V."/>
            <person name="Crous P."/>
            <person name="Smith M.E."/>
        </authorList>
    </citation>
    <scope>NUCLEOTIDE SEQUENCE</scope>
    <source>
        <strain evidence="6">RSA 567</strain>
    </source>
</reference>
<feature type="transmembrane region" description="Helical" evidence="5">
    <location>
        <begin position="370"/>
        <end position="388"/>
    </location>
</feature>
<organism evidence="6 7">
    <name type="scientific">Dimargaris verticillata</name>
    <dbReference type="NCBI Taxonomy" id="2761393"/>
    <lineage>
        <taxon>Eukaryota</taxon>
        <taxon>Fungi</taxon>
        <taxon>Fungi incertae sedis</taxon>
        <taxon>Zoopagomycota</taxon>
        <taxon>Kickxellomycotina</taxon>
        <taxon>Dimargaritomycetes</taxon>
        <taxon>Dimargaritales</taxon>
        <taxon>Dimargaritaceae</taxon>
        <taxon>Dimargaris</taxon>
    </lineage>
</organism>
<protein>
    <recommendedName>
        <fullName evidence="8">Major facilitator superfamily domain-containing protein</fullName>
    </recommendedName>
</protein>
<evidence type="ECO:0000256" key="2">
    <source>
        <dbReference type="ARBA" id="ARBA00022692"/>
    </source>
</evidence>
<dbReference type="InterPro" id="IPR051617">
    <property type="entry name" value="UNC-93-like_regulator"/>
</dbReference>
<dbReference type="Gene3D" id="1.20.1250.20">
    <property type="entry name" value="MFS general substrate transporter like domains"/>
    <property type="match status" value="1"/>
</dbReference>
<comment type="caution">
    <text evidence="6">The sequence shown here is derived from an EMBL/GenBank/DDBJ whole genome shotgun (WGS) entry which is preliminary data.</text>
</comment>
<evidence type="ECO:0000256" key="3">
    <source>
        <dbReference type="ARBA" id="ARBA00022989"/>
    </source>
</evidence>
<keyword evidence="3 5" id="KW-1133">Transmembrane helix</keyword>
<dbReference type="Pfam" id="PF07690">
    <property type="entry name" value="MFS_1"/>
    <property type="match status" value="1"/>
</dbReference>
<evidence type="ECO:0000313" key="7">
    <source>
        <dbReference type="Proteomes" id="UP001151582"/>
    </source>
</evidence>
<dbReference type="SUPFAM" id="SSF103473">
    <property type="entry name" value="MFS general substrate transporter"/>
    <property type="match status" value="1"/>
</dbReference>
<evidence type="ECO:0000256" key="4">
    <source>
        <dbReference type="ARBA" id="ARBA00023136"/>
    </source>
</evidence>
<dbReference type="EMBL" id="JANBQB010000002">
    <property type="protein sequence ID" value="KAJ1985311.1"/>
    <property type="molecule type" value="Genomic_DNA"/>
</dbReference>
<dbReference type="OrthoDB" id="196103at2759"/>
<dbReference type="PANTHER" id="PTHR23294">
    <property type="entry name" value="ET TRANSLATION PRODUCT-RELATED"/>
    <property type="match status" value="1"/>
</dbReference>
<feature type="transmembrane region" description="Helical" evidence="5">
    <location>
        <begin position="400"/>
        <end position="417"/>
    </location>
</feature>
<dbReference type="InterPro" id="IPR036259">
    <property type="entry name" value="MFS_trans_sf"/>
</dbReference>
<comment type="subcellular location">
    <subcellularLocation>
        <location evidence="1">Membrane</location>
        <topology evidence="1">Multi-pass membrane protein</topology>
    </subcellularLocation>
</comment>
<gene>
    <name evidence="6" type="ORF">H4R34_000132</name>
</gene>
<accession>A0A9W8B7D0</accession>
<feature type="transmembrane region" description="Helical" evidence="5">
    <location>
        <begin position="332"/>
        <end position="358"/>
    </location>
</feature>
<feature type="transmembrane region" description="Helical" evidence="5">
    <location>
        <begin position="136"/>
        <end position="160"/>
    </location>
</feature>
<feature type="transmembrane region" description="Helical" evidence="5">
    <location>
        <begin position="172"/>
        <end position="190"/>
    </location>
</feature>
<feature type="transmembrane region" description="Helical" evidence="5">
    <location>
        <begin position="99"/>
        <end position="124"/>
    </location>
</feature>
<name>A0A9W8B7D0_9FUNG</name>
<dbReference type="AlphaFoldDB" id="A0A9W8B7D0"/>
<evidence type="ECO:0008006" key="8">
    <source>
        <dbReference type="Google" id="ProtNLM"/>
    </source>
</evidence>